<name>A0A268NY40_SHOCL</name>
<dbReference type="AlphaFoldDB" id="A0A268NY40"/>
<dbReference type="Proteomes" id="UP000216207">
    <property type="component" value="Unassembled WGS sequence"/>
</dbReference>
<dbReference type="PANTHER" id="PTHR11735:SF11">
    <property type="entry name" value="TRNA THREONYLCARBAMOYLADENOSINE BIOSYNTHESIS PROTEIN TSAB"/>
    <property type="match status" value="1"/>
</dbReference>
<organism evidence="2 3">
    <name type="scientific">Shouchella clausii</name>
    <name type="common">Alkalihalobacillus clausii</name>
    <dbReference type="NCBI Taxonomy" id="79880"/>
    <lineage>
        <taxon>Bacteria</taxon>
        <taxon>Bacillati</taxon>
        <taxon>Bacillota</taxon>
        <taxon>Bacilli</taxon>
        <taxon>Bacillales</taxon>
        <taxon>Bacillaceae</taxon>
        <taxon>Shouchella</taxon>
    </lineage>
</organism>
<dbReference type="InterPro" id="IPR000905">
    <property type="entry name" value="Gcp-like_dom"/>
</dbReference>
<dbReference type="Gene3D" id="3.30.420.40">
    <property type="match status" value="2"/>
</dbReference>
<evidence type="ECO:0000313" key="2">
    <source>
        <dbReference type="EMBL" id="PAE87970.1"/>
    </source>
</evidence>
<dbReference type="OMA" id="EPYYLKD"/>
<dbReference type="NCBIfam" id="TIGR03725">
    <property type="entry name" value="T6A_YeaZ"/>
    <property type="match status" value="1"/>
</dbReference>
<proteinExistence type="predicted"/>
<keyword evidence="2" id="KW-0808">Transferase</keyword>
<comment type="caution">
    <text evidence="2">The sequence shown here is derived from an EMBL/GenBank/DDBJ whole genome shotgun (WGS) entry which is preliminary data.</text>
</comment>
<dbReference type="GO" id="GO:0002949">
    <property type="term" value="P:tRNA threonylcarbamoyladenosine modification"/>
    <property type="evidence" value="ECO:0007669"/>
    <property type="project" value="InterPro"/>
</dbReference>
<dbReference type="GO" id="GO:0016740">
    <property type="term" value="F:transferase activity"/>
    <property type="evidence" value="ECO:0007669"/>
    <property type="project" value="UniProtKB-KW"/>
</dbReference>
<protein>
    <submittedName>
        <fullName evidence="2">tRNA (Adenosine(37)-N6)-threonylcarbamoyltransferase complex dimerization subunit type 1 TsaB</fullName>
    </submittedName>
</protein>
<reference evidence="2 3" key="1">
    <citation type="submission" date="2017-07" db="EMBL/GenBank/DDBJ databases">
        <title>Isolation and whole genome analysis of endospore-forming bacteria from heroin.</title>
        <authorList>
            <person name="Kalinowski J."/>
            <person name="Ahrens B."/>
            <person name="Al-Dilaimi A."/>
            <person name="Winkler A."/>
            <person name="Wibberg D."/>
            <person name="Schleenbecker U."/>
            <person name="Ruckert C."/>
            <person name="Wolfel R."/>
            <person name="Grass G."/>
        </authorList>
    </citation>
    <scope>NUCLEOTIDE SEQUENCE [LARGE SCALE GENOMIC DNA]</scope>
    <source>
        <strain evidence="2 3">7539</strain>
    </source>
</reference>
<dbReference type="SUPFAM" id="SSF53067">
    <property type="entry name" value="Actin-like ATPase domain"/>
    <property type="match status" value="2"/>
</dbReference>
<dbReference type="EMBL" id="NPCC01000024">
    <property type="protein sequence ID" value="PAE87970.1"/>
    <property type="molecule type" value="Genomic_DNA"/>
</dbReference>
<dbReference type="PANTHER" id="PTHR11735">
    <property type="entry name" value="TRNA N6-ADENOSINE THREONYLCARBAMOYLTRANSFERASE"/>
    <property type="match status" value="1"/>
</dbReference>
<sequence length="239" mass="26078">MAKILAMDTSSYKLGVAVSDGDTVIGEYMTQLKKNHALRLMPAVEALLQEVGIKPTDLDAIAVAKGPGSYTGVRMATTAAKTLAWTLGLPLVAVSTIELMAQAGAYFHGYVVPIIDARRQTVFTGAYRSGGARDIMMELPDRHSSLTDWLSDLQTLDGPFLFVGEDARLHREAIVAALGEQAVFAPRMLADARPGELCALASKREPVQHVHAFEPTYLRQAEAEVNWQRAQKDRHEGLY</sequence>
<accession>A0A268NY40</accession>
<dbReference type="GO" id="GO:0005829">
    <property type="term" value="C:cytosol"/>
    <property type="evidence" value="ECO:0007669"/>
    <property type="project" value="TreeGrafter"/>
</dbReference>
<dbReference type="InterPro" id="IPR022496">
    <property type="entry name" value="T6A_TsaB"/>
</dbReference>
<dbReference type="InterPro" id="IPR043129">
    <property type="entry name" value="ATPase_NBD"/>
</dbReference>
<dbReference type="RefSeq" id="WP_011245724.1">
    <property type="nucleotide sequence ID" value="NZ_BOQQ01000009.1"/>
</dbReference>
<dbReference type="Pfam" id="PF00814">
    <property type="entry name" value="TsaD"/>
    <property type="match status" value="1"/>
</dbReference>
<feature type="domain" description="Gcp-like" evidence="1">
    <location>
        <begin position="33"/>
        <end position="227"/>
    </location>
</feature>
<gene>
    <name evidence="2" type="primary">tsaB</name>
    <name evidence="2" type="ORF">CHH72_15375</name>
</gene>
<evidence type="ECO:0000313" key="3">
    <source>
        <dbReference type="Proteomes" id="UP000216207"/>
    </source>
</evidence>
<evidence type="ECO:0000259" key="1">
    <source>
        <dbReference type="Pfam" id="PF00814"/>
    </source>
</evidence>
<dbReference type="CDD" id="cd24032">
    <property type="entry name" value="ASKHA_NBD_TsaB"/>
    <property type="match status" value="1"/>
</dbReference>